<dbReference type="SUPFAM" id="SSF48726">
    <property type="entry name" value="Immunoglobulin"/>
    <property type="match status" value="2"/>
</dbReference>
<evidence type="ECO:0000256" key="4">
    <source>
        <dbReference type="ARBA" id="ARBA00023180"/>
    </source>
</evidence>
<dbReference type="HOGENOM" id="CLU_021100_1_0_1"/>
<keyword evidence="1" id="KW-0732">Signal</keyword>
<keyword evidence="6" id="KW-0472">Membrane</keyword>
<evidence type="ECO:0000259" key="7">
    <source>
        <dbReference type="PROSITE" id="PS50835"/>
    </source>
</evidence>
<dbReference type="InterPro" id="IPR007110">
    <property type="entry name" value="Ig-like_dom"/>
</dbReference>
<dbReference type="GO" id="GO:0002764">
    <property type="term" value="P:immune response-regulating signaling pathway"/>
    <property type="evidence" value="ECO:0007669"/>
    <property type="project" value="TreeGrafter"/>
</dbReference>
<evidence type="ECO:0000256" key="5">
    <source>
        <dbReference type="ARBA" id="ARBA00023319"/>
    </source>
</evidence>
<dbReference type="InterPro" id="IPR036179">
    <property type="entry name" value="Ig-like_dom_sf"/>
</dbReference>
<reference evidence="8 9" key="1">
    <citation type="journal article" date="2011" name="Nature">
        <title>A high-resolution map of human evolutionary constraint using 29 mammals.</title>
        <authorList>
            <person name="Lindblad-Toh K."/>
            <person name="Garber M."/>
            <person name="Zuk O."/>
            <person name="Lin M.F."/>
            <person name="Parker B.J."/>
            <person name="Washietl S."/>
            <person name="Kheradpour P."/>
            <person name="Ernst J."/>
            <person name="Jordan G."/>
            <person name="Mauceli E."/>
            <person name="Ward L.D."/>
            <person name="Lowe C.B."/>
            <person name="Holloway A.K."/>
            <person name="Clamp M."/>
            <person name="Gnerre S."/>
            <person name="Alfoldi J."/>
            <person name="Beal K."/>
            <person name="Chang J."/>
            <person name="Clawson H."/>
            <person name="Cuff J."/>
            <person name="Di Palma F."/>
            <person name="Fitzgerald S."/>
            <person name="Flicek P."/>
            <person name="Guttman M."/>
            <person name="Hubisz M.J."/>
            <person name="Jaffe D.B."/>
            <person name="Jungreis I."/>
            <person name="Kent W.J."/>
            <person name="Kostka D."/>
            <person name="Lara M."/>
            <person name="Martins A.L."/>
            <person name="Massingham T."/>
            <person name="Moltke I."/>
            <person name="Raney B.J."/>
            <person name="Rasmussen M.D."/>
            <person name="Robinson J."/>
            <person name="Stark A."/>
            <person name="Vilella A.J."/>
            <person name="Wen J."/>
            <person name="Xie X."/>
            <person name="Zody M.C."/>
            <person name="Baldwin J."/>
            <person name="Bloom T."/>
            <person name="Chin C.W."/>
            <person name="Heiman D."/>
            <person name="Nicol R."/>
            <person name="Nusbaum C."/>
            <person name="Young S."/>
            <person name="Wilkinson J."/>
            <person name="Worley K.C."/>
            <person name="Kovar C.L."/>
            <person name="Muzny D.M."/>
            <person name="Gibbs R.A."/>
            <person name="Cree A."/>
            <person name="Dihn H.H."/>
            <person name="Fowler G."/>
            <person name="Jhangiani S."/>
            <person name="Joshi V."/>
            <person name="Lee S."/>
            <person name="Lewis L.R."/>
            <person name="Nazareth L.V."/>
            <person name="Okwuonu G."/>
            <person name="Santibanez J."/>
            <person name="Warren W.C."/>
            <person name="Mardis E.R."/>
            <person name="Weinstock G.M."/>
            <person name="Wilson R.K."/>
            <person name="Delehaunty K."/>
            <person name="Dooling D."/>
            <person name="Fronik C."/>
            <person name="Fulton L."/>
            <person name="Fulton B."/>
            <person name="Graves T."/>
            <person name="Minx P."/>
            <person name="Sodergren E."/>
            <person name="Birney E."/>
            <person name="Margulies E.H."/>
            <person name="Herrero J."/>
            <person name="Green E.D."/>
            <person name="Haussler D."/>
            <person name="Siepel A."/>
            <person name="Goldman N."/>
            <person name="Pollard K.S."/>
            <person name="Pedersen J.S."/>
            <person name="Lander E.S."/>
            <person name="Kellis M."/>
        </authorList>
    </citation>
    <scope>NUCLEOTIDE SEQUENCE [LARGE SCALE GENOMIC DNA]</scope>
</reference>
<name>G1QDN8_MYOLU</name>
<reference evidence="8" key="2">
    <citation type="submission" date="2025-08" db="UniProtKB">
        <authorList>
            <consortium name="Ensembl"/>
        </authorList>
    </citation>
    <scope>IDENTIFICATION</scope>
</reference>
<dbReference type="GeneTree" id="ENSGT01150000286974"/>
<dbReference type="Gene3D" id="2.60.40.10">
    <property type="entry name" value="Immunoglobulins"/>
    <property type="match status" value="2"/>
</dbReference>
<dbReference type="InterPro" id="IPR013783">
    <property type="entry name" value="Ig-like_fold"/>
</dbReference>
<dbReference type="PANTHER" id="PTHR11738">
    <property type="entry name" value="MHC CLASS I NK CELL RECEPTOR"/>
    <property type="match status" value="1"/>
</dbReference>
<sequence length="298" mass="32438">VPGRCLCLLDDYFAGLCVGQRDIRRDESFPRPSIHAWPSSIVPANSNVTVRCSTTAQEVNFRGLKFALKGERNVMKSTPSPDSPGDLVEFHLSGVKTSDAGEYTCEYYRKGSPTIRSPPSDVLLLLVTGENFPKPSLHAHPGRKVTAGENVILQCEKPRHVTEPHTFALLKKGTSTPIQLRSAVGMETDFSLPSVTGSDTGAYSCVYYQPRAPFRASEPSDELTISVTGKPVPTTLSRKAVADTMTSCVPRDAPGATSTDYTTGNLIRLGLSALITVLMVAFLVEAWWSQRRSPIPPW</sequence>
<reference evidence="8" key="3">
    <citation type="submission" date="2025-09" db="UniProtKB">
        <authorList>
            <consortium name="Ensembl"/>
        </authorList>
    </citation>
    <scope>IDENTIFICATION</scope>
</reference>
<dbReference type="Ensembl" id="ENSMLUT00000027091.1">
    <property type="protein sequence ID" value="ENSMLUP00000021821.1"/>
    <property type="gene ID" value="ENSMLUG00000024561.1"/>
</dbReference>
<dbReference type="InterPro" id="IPR050412">
    <property type="entry name" value="Ig-like_Receptors_ImmuneReg"/>
</dbReference>
<evidence type="ECO:0000256" key="6">
    <source>
        <dbReference type="SAM" id="Phobius"/>
    </source>
</evidence>
<evidence type="ECO:0000256" key="3">
    <source>
        <dbReference type="ARBA" id="ARBA00023157"/>
    </source>
</evidence>
<evidence type="ECO:0000313" key="8">
    <source>
        <dbReference type="Ensembl" id="ENSMLUP00000021821.1"/>
    </source>
</evidence>
<dbReference type="SMART" id="SM00409">
    <property type="entry name" value="IG"/>
    <property type="match status" value="2"/>
</dbReference>
<dbReference type="OMA" id="ISHDITI"/>
<dbReference type="FunFam" id="2.60.40.10:FF:000033">
    <property type="entry name" value="Killer cell immunoglobulin-like receptor"/>
    <property type="match status" value="1"/>
</dbReference>
<dbReference type="InterPro" id="IPR003599">
    <property type="entry name" value="Ig_sub"/>
</dbReference>
<keyword evidence="9" id="KW-1185">Reference proteome</keyword>
<evidence type="ECO:0000256" key="2">
    <source>
        <dbReference type="ARBA" id="ARBA00022737"/>
    </source>
</evidence>
<keyword evidence="2" id="KW-0677">Repeat</keyword>
<accession>G1QDN8</accession>
<dbReference type="EMBL" id="AAPE02059079">
    <property type="status" value="NOT_ANNOTATED_CDS"/>
    <property type="molecule type" value="Genomic_DNA"/>
</dbReference>
<evidence type="ECO:0000313" key="9">
    <source>
        <dbReference type="Proteomes" id="UP000001074"/>
    </source>
</evidence>
<dbReference type="PANTHER" id="PTHR11738:SF157">
    <property type="entry name" value="T-CELL-INTERACTING, ACTIVATING RECEPTOR ON MYELOID CELLS PROTEIN 1"/>
    <property type="match status" value="1"/>
</dbReference>
<dbReference type="eggNOG" id="ENOG502RYEX">
    <property type="taxonomic scope" value="Eukaryota"/>
</dbReference>
<organism evidence="8 9">
    <name type="scientific">Myotis lucifugus</name>
    <name type="common">Little brown bat</name>
    <dbReference type="NCBI Taxonomy" id="59463"/>
    <lineage>
        <taxon>Eukaryota</taxon>
        <taxon>Metazoa</taxon>
        <taxon>Chordata</taxon>
        <taxon>Craniata</taxon>
        <taxon>Vertebrata</taxon>
        <taxon>Euteleostomi</taxon>
        <taxon>Mammalia</taxon>
        <taxon>Eutheria</taxon>
        <taxon>Laurasiatheria</taxon>
        <taxon>Chiroptera</taxon>
        <taxon>Yangochiroptera</taxon>
        <taxon>Vespertilionidae</taxon>
        <taxon>Myotis</taxon>
    </lineage>
</organism>
<proteinExistence type="predicted"/>
<evidence type="ECO:0000256" key="1">
    <source>
        <dbReference type="ARBA" id="ARBA00022729"/>
    </source>
</evidence>
<keyword evidence="5" id="KW-0393">Immunoglobulin domain</keyword>
<keyword evidence="3" id="KW-1015">Disulfide bond</keyword>
<feature type="domain" description="Ig-like" evidence="7">
    <location>
        <begin position="133"/>
        <end position="226"/>
    </location>
</feature>
<dbReference type="FunFam" id="2.60.40.10:FF:000049">
    <property type="entry name" value="Leukocyte immunoglobulin-like receptor subfamily B member 1"/>
    <property type="match status" value="1"/>
</dbReference>
<dbReference type="Proteomes" id="UP000001074">
    <property type="component" value="Unassembled WGS sequence"/>
</dbReference>
<dbReference type="GO" id="GO:0005886">
    <property type="term" value="C:plasma membrane"/>
    <property type="evidence" value="ECO:0007669"/>
    <property type="project" value="TreeGrafter"/>
</dbReference>
<dbReference type="PROSITE" id="PS50835">
    <property type="entry name" value="IG_LIKE"/>
    <property type="match status" value="1"/>
</dbReference>
<keyword evidence="6" id="KW-1133">Transmembrane helix</keyword>
<dbReference type="InParanoid" id="G1QDN8"/>
<feature type="transmembrane region" description="Helical" evidence="6">
    <location>
        <begin position="266"/>
        <end position="288"/>
    </location>
</feature>
<keyword evidence="6" id="KW-0812">Transmembrane</keyword>
<protein>
    <recommendedName>
        <fullName evidence="7">Ig-like domain-containing protein</fullName>
    </recommendedName>
</protein>
<dbReference type="FunCoup" id="G1QDN8">
    <property type="interactions" value="1"/>
</dbReference>
<dbReference type="AlphaFoldDB" id="G1QDN8"/>
<dbReference type="Pfam" id="PF13895">
    <property type="entry name" value="Ig_2"/>
    <property type="match status" value="1"/>
</dbReference>
<keyword evidence="4" id="KW-0325">Glycoprotein</keyword>
<dbReference type="STRING" id="59463.ENSMLUP00000021821"/>